<dbReference type="AlphaFoldDB" id="A0A835BFG3"/>
<keyword evidence="2" id="KW-1185">Reference proteome</keyword>
<dbReference type="PANTHER" id="PTHR34709">
    <property type="entry name" value="OS10G0396666 PROTEIN"/>
    <property type="match status" value="1"/>
</dbReference>
<protein>
    <submittedName>
        <fullName evidence="1">Uncharacterized protein</fullName>
    </submittedName>
</protein>
<accession>A0A835BFG3</accession>
<dbReference type="EMBL" id="JACEFO010001880">
    <property type="protein sequence ID" value="KAF8696591.1"/>
    <property type="molecule type" value="Genomic_DNA"/>
</dbReference>
<comment type="caution">
    <text evidence="1">The sequence shown here is derived from an EMBL/GenBank/DDBJ whole genome shotgun (WGS) entry which is preliminary data.</text>
</comment>
<proteinExistence type="predicted"/>
<organism evidence="1 2">
    <name type="scientific">Digitaria exilis</name>
    <dbReference type="NCBI Taxonomy" id="1010633"/>
    <lineage>
        <taxon>Eukaryota</taxon>
        <taxon>Viridiplantae</taxon>
        <taxon>Streptophyta</taxon>
        <taxon>Embryophyta</taxon>
        <taxon>Tracheophyta</taxon>
        <taxon>Spermatophyta</taxon>
        <taxon>Magnoliopsida</taxon>
        <taxon>Liliopsida</taxon>
        <taxon>Poales</taxon>
        <taxon>Poaceae</taxon>
        <taxon>PACMAD clade</taxon>
        <taxon>Panicoideae</taxon>
        <taxon>Panicodae</taxon>
        <taxon>Paniceae</taxon>
        <taxon>Anthephorinae</taxon>
        <taxon>Digitaria</taxon>
    </lineage>
</organism>
<dbReference type="OrthoDB" id="676359at2759"/>
<reference evidence="1" key="1">
    <citation type="submission" date="2020-07" db="EMBL/GenBank/DDBJ databases">
        <title>Genome sequence and genetic diversity analysis of an under-domesticated orphan crop, white fonio (Digitaria exilis).</title>
        <authorList>
            <person name="Bennetzen J.L."/>
            <person name="Chen S."/>
            <person name="Ma X."/>
            <person name="Wang X."/>
            <person name="Yssel A.E.J."/>
            <person name="Chaluvadi S.R."/>
            <person name="Johnson M."/>
            <person name="Gangashetty P."/>
            <person name="Hamidou F."/>
            <person name="Sanogo M.D."/>
            <person name="Zwaenepoel A."/>
            <person name="Wallace J."/>
            <person name="Van De Peer Y."/>
            <person name="Van Deynze A."/>
        </authorList>
    </citation>
    <scope>NUCLEOTIDE SEQUENCE</scope>
    <source>
        <tissue evidence="1">Leaves</tissue>
    </source>
</reference>
<name>A0A835BFG3_9POAL</name>
<dbReference type="InterPro" id="IPR055312">
    <property type="entry name" value="FBL15-like"/>
</dbReference>
<sequence length="284" mass="31902">MVHLVSSQCPRLRNLYLSVSLADVSDVSIRSDSIQSLELCVKYARKFEAMAPELEVLSMSDATEARIYAPKFEEVTWDGDIAYDPRRHCFVDAGRHLRLLDLGTNGAAVASLMQRFDKANALKLNVDLNNTGSLGHTSFLNETVRLPKCETLRLRVSLGDYYHNLAPIILHLLRSCNSIRKISVNVDSGLPMRRYSCQASCHCRLPASRKADGIILDALEEVKITLIRSSCEEVEFVEQLAKCHAPSLKKLAINCEWSDSPTKEIQEKVCRMFNPDVDVKFNVS</sequence>
<dbReference type="PANTHER" id="PTHR34709:SF68">
    <property type="entry name" value="OS07G0550432 PROTEIN"/>
    <property type="match status" value="1"/>
</dbReference>
<dbReference type="Proteomes" id="UP000636709">
    <property type="component" value="Unassembled WGS sequence"/>
</dbReference>
<evidence type="ECO:0000313" key="1">
    <source>
        <dbReference type="EMBL" id="KAF8696591.1"/>
    </source>
</evidence>
<gene>
    <name evidence="1" type="ORF">HU200_036201</name>
</gene>
<evidence type="ECO:0000313" key="2">
    <source>
        <dbReference type="Proteomes" id="UP000636709"/>
    </source>
</evidence>